<keyword evidence="1" id="KW-0479">Metal-binding</keyword>
<protein>
    <submittedName>
        <fullName evidence="6">Probable DNA repair exonuclease</fullName>
    </submittedName>
</protein>
<dbReference type="SUPFAM" id="SSF56300">
    <property type="entry name" value="Metallo-dependent phosphatases"/>
    <property type="match status" value="1"/>
</dbReference>
<dbReference type="AlphaFoldDB" id="A4VJ31"/>
<evidence type="ECO:0000313" key="6">
    <source>
        <dbReference type="EMBL" id="ABP78982.1"/>
    </source>
</evidence>
<name>A4VJ31_STUS1</name>
<accession>A4VJ31</accession>
<keyword evidence="6" id="KW-0540">Nuclease</keyword>
<dbReference type="Pfam" id="PF00149">
    <property type="entry name" value="Metallophos"/>
    <property type="match status" value="1"/>
</dbReference>
<keyword evidence="6" id="KW-0269">Exonuclease</keyword>
<evidence type="ECO:0000256" key="2">
    <source>
        <dbReference type="ARBA" id="ARBA00022801"/>
    </source>
</evidence>
<organism evidence="6 7">
    <name type="scientific">Stutzerimonas stutzeri (strain A1501)</name>
    <name type="common">Pseudomonas stutzeri</name>
    <dbReference type="NCBI Taxonomy" id="379731"/>
    <lineage>
        <taxon>Bacteria</taxon>
        <taxon>Pseudomonadati</taxon>
        <taxon>Pseudomonadota</taxon>
        <taxon>Gammaproteobacteria</taxon>
        <taxon>Pseudomonadales</taxon>
        <taxon>Pseudomonadaceae</taxon>
        <taxon>Stutzerimonas</taxon>
    </lineage>
</organism>
<dbReference type="InterPro" id="IPR050884">
    <property type="entry name" value="CNP_phosphodiesterase-III"/>
</dbReference>
<keyword evidence="2" id="KW-0378">Hydrolase</keyword>
<comment type="similarity">
    <text evidence="4">Belongs to the cyclic nucleotide phosphodiesterase class-III family.</text>
</comment>
<evidence type="ECO:0000313" key="7">
    <source>
        <dbReference type="Proteomes" id="UP000000233"/>
    </source>
</evidence>
<dbReference type="PANTHER" id="PTHR42988">
    <property type="entry name" value="PHOSPHOHYDROLASE"/>
    <property type="match status" value="1"/>
</dbReference>
<evidence type="ECO:0000259" key="5">
    <source>
        <dbReference type="Pfam" id="PF00149"/>
    </source>
</evidence>
<sequence>MRHPETAPSHASCTVAVAVSRLAYRCGGSAGIFVRMDRLPCFTRLAQGQGAPEATRRLVQGRTSRNHEVVAQPLQFPLASRRLERRTPKGFECNNASHQPGPSAKPMTSIVQISDTHFGTEQPAVVQALEDHVREHRADLLVFSGDITQRARRGQFASAAAFVRRLEADGVGDTLVIPGNHDIPLYNVFARLFTPYGNYRQHFGDDLEPVFENEQMLVIGLNTTHPRRHKDGVVTARQVERVARRLGESDPGKIRIVVAHQPFGAMVPSDLSNLQHGAEPALQRWAEHGLDLVMGGHIHLPYVLPLSRQYPGLAREIWMVQAGTTLSTRLRGTSPNSFNRLKLHPGDEKKVCVERWDLSAGRFVLGSHFNLSW</sequence>
<evidence type="ECO:0000256" key="4">
    <source>
        <dbReference type="ARBA" id="ARBA00025742"/>
    </source>
</evidence>
<dbReference type="HOGENOM" id="CLU_063034_0_0_6"/>
<dbReference type="EMBL" id="CP000304">
    <property type="protein sequence ID" value="ABP78982.1"/>
    <property type="molecule type" value="Genomic_DNA"/>
</dbReference>
<dbReference type="InterPro" id="IPR004843">
    <property type="entry name" value="Calcineurin-like_PHP"/>
</dbReference>
<dbReference type="GO" id="GO:0046872">
    <property type="term" value="F:metal ion binding"/>
    <property type="evidence" value="ECO:0007669"/>
    <property type="project" value="UniProtKB-KW"/>
</dbReference>
<gene>
    <name evidence="6" type="ordered locus">PST_1288</name>
</gene>
<dbReference type="Proteomes" id="UP000000233">
    <property type="component" value="Chromosome"/>
</dbReference>
<evidence type="ECO:0000256" key="1">
    <source>
        <dbReference type="ARBA" id="ARBA00022723"/>
    </source>
</evidence>
<dbReference type="GO" id="GO:0004527">
    <property type="term" value="F:exonuclease activity"/>
    <property type="evidence" value="ECO:0007669"/>
    <property type="project" value="UniProtKB-KW"/>
</dbReference>
<dbReference type="PANTHER" id="PTHR42988:SF2">
    <property type="entry name" value="CYCLIC NUCLEOTIDE PHOSPHODIESTERASE CBUA0032-RELATED"/>
    <property type="match status" value="1"/>
</dbReference>
<reference evidence="6 7" key="1">
    <citation type="journal article" date="2008" name="Proc. Natl. Acad. Sci. U.S.A.">
        <title>Nitrogen fixation island and rhizosphere competence traits in the genome of root-associated Pseudomonas stutzeri A1501.</title>
        <authorList>
            <person name="Yan Y."/>
            <person name="Yang J."/>
            <person name="Dou Y."/>
            <person name="Chen M."/>
            <person name="Ping S."/>
            <person name="Peng J."/>
            <person name="Lu W."/>
            <person name="Zhang W."/>
            <person name="Yao Z."/>
            <person name="Li H."/>
            <person name="Liu W."/>
            <person name="He S."/>
            <person name="Geng L."/>
            <person name="Zhang X."/>
            <person name="Yang F."/>
            <person name="Yu H."/>
            <person name="Zhan Y."/>
            <person name="Li D."/>
            <person name="Lin Z."/>
            <person name="Wang Y."/>
            <person name="Elmerich C."/>
            <person name="Lin M."/>
            <person name="Jin Q."/>
        </authorList>
    </citation>
    <scope>NUCLEOTIDE SEQUENCE [LARGE SCALE GENOMIC DNA]</scope>
    <source>
        <strain evidence="6 7">A1501</strain>
    </source>
</reference>
<dbReference type="InterPro" id="IPR029052">
    <property type="entry name" value="Metallo-depent_PP-like"/>
</dbReference>
<keyword evidence="7" id="KW-1185">Reference proteome</keyword>
<proteinExistence type="inferred from homology"/>
<keyword evidence="3" id="KW-0408">Iron</keyword>
<dbReference type="eggNOG" id="COG1409">
    <property type="taxonomic scope" value="Bacteria"/>
</dbReference>
<feature type="domain" description="Calcineurin-like phosphoesterase" evidence="5">
    <location>
        <begin position="109"/>
        <end position="300"/>
    </location>
</feature>
<evidence type="ECO:0000256" key="3">
    <source>
        <dbReference type="ARBA" id="ARBA00023004"/>
    </source>
</evidence>
<dbReference type="Gene3D" id="3.60.21.10">
    <property type="match status" value="1"/>
</dbReference>
<dbReference type="KEGG" id="psa:PST_1288"/>